<dbReference type="InterPro" id="IPR019734">
    <property type="entry name" value="TPR_rpt"/>
</dbReference>
<keyword evidence="6" id="KW-0378">Hydrolase</keyword>
<feature type="transmembrane region" description="Helical" evidence="12">
    <location>
        <begin position="317"/>
        <end position="339"/>
    </location>
</feature>
<evidence type="ECO:0000256" key="9">
    <source>
        <dbReference type="ARBA" id="ARBA00023049"/>
    </source>
</evidence>
<evidence type="ECO:0000256" key="12">
    <source>
        <dbReference type="SAM" id="Phobius"/>
    </source>
</evidence>
<feature type="transmembrane region" description="Helical" evidence="12">
    <location>
        <begin position="28"/>
        <end position="49"/>
    </location>
</feature>
<name>A0A7V2WST5_9BACT</name>
<dbReference type="EMBL" id="DRND01000079">
    <property type="protein sequence ID" value="HFC46423.1"/>
    <property type="molecule type" value="Genomic_DNA"/>
</dbReference>
<evidence type="ECO:0000259" key="13">
    <source>
        <dbReference type="Pfam" id="PF01435"/>
    </source>
</evidence>
<dbReference type="GO" id="GO:0046872">
    <property type="term" value="F:metal ion binding"/>
    <property type="evidence" value="ECO:0007669"/>
    <property type="project" value="UniProtKB-KW"/>
</dbReference>
<dbReference type="PANTHER" id="PTHR43221:SF2">
    <property type="entry name" value="PROTEASE HTPX HOMOLOG"/>
    <property type="match status" value="1"/>
</dbReference>
<dbReference type="Pfam" id="PF01435">
    <property type="entry name" value="Peptidase_M48"/>
    <property type="match status" value="1"/>
</dbReference>
<evidence type="ECO:0000313" key="14">
    <source>
        <dbReference type="EMBL" id="HFC46423.1"/>
    </source>
</evidence>
<feature type="transmembrane region" description="Helical" evidence="12">
    <location>
        <begin position="100"/>
        <end position="120"/>
    </location>
</feature>
<dbReference type="Proteomes" id="UP000885797">
    <property type="component" value="Unassembled WGS sequence"/>
</dbReference>
<comment type="caution">
    <text evidence="14">The sequence shown here is derived from an EMBL/GenBank/DDBJ whole genome shotgun (WGS) entry which is preliminary data.</text>
</comment>
<protein>
    <recommendedName>
        <fullName evidence="13">Peptidase M48 domain-containing protein</fullName>
    </recommendedName>
</protein>
<dbReference type="SUPFAM" id="SSF48452">
    <property type="entry name" value="TPR-like"/>
    <property type="match status" value="1"/>
</dbReference>
<keyword evidence="10 12" id="KW-0472">Membrane</keyword>
<comment type="cofactor">
    <cofactor evidence="1">
        <name>Zn(2+)</name>
        <dbReference type="ChEBI" id="CHEBI:29105"/>
    </cofactor>
</comment>
<keyword evidence="4 12" id="KW-0812">Transmembrane</keyword>
<dbReference type="CDD" id="cd07345">
    <property type="entry name" value="M48A_Ste24p-like"/>
    <property type="match status" value="1"/>
</dbReference>
<dbReference type="InterPro" id="IPR001915">
    <property type="entry name" value="Peptidase_M48"/>
</dbReference>
<evidence type="ECO:0000256" key="6">
    <source>
        <dbReference type="ARBA" id="ARBA00022801"/>
    </source>
</evidence>
<dbReference type="GO" id="GO:0004222">
    <property type="term" value="F:metalloendopeptidase activity"/>
    <property type="evidence" value="ECO:0007669"/>
    <property type="project" value="InterPro"/>
</dbReference>
<dbReference type="Gene3D" id="1.25.40.10">
    <property type="entry name" value="Tetratricopeptide repeat domain"/>
    <property type="match status" value="1"/>
</dbReference>
<evidence type="ECO:0000256" key="5">
    <source>
        <dbReference type="ARBA" id="ARBA00022723"/>
    </source>
</evidence>
<evidence type="ECO:0000256" key="8">
    <source>
        <dbReference type="ARBA" id="ARBA00022989"/>
    </source>
</evidence>
<dbReference type="GO" id="GO:0006508">
    <property type="term" value="P:proteolysis"/>
    <property type="evidence" value="ECO:0007669"/>
    <property type="project" value="UniProtKB-KW"/>
</dbReference>
<reference evidence="14" key="1">
    <citation type="journal article" date="2020" name="mSystems">
        <title>Genome- and Community-Level Interaction Insights into Carbon Utilization and Element Cycling Functions of Hydrothermarchaeota in Hydrothermal Sediment.</title>
        <authorList>
            <person name="Zhou Z."/>
            <person name="Liu Y."/>
            <person name="Xu W."/>
            <person name="Pan J."/>
            <person name="Luo Z.H."/>
            <person name="Li M."/>
        </authorList>
    </citation>
    <scope>NUCLEOTIDE SEQUENCE [LARGE SCALE GENOMIC DNA]</scope>
    <source>
        <strain evidence="14">HyVt-503</strain>
    </source>
</reference>
<evidence type="ECO:0000256" key="7">
    <source>
        <dbReference type="ARBA" id="ARBA00022833"/>
    </source>
</evidence>
<feature type="domain" description="Peptidase M48" evidence="13">
    <location>
        <begin position="236"/>
        <end position="398"/>
    </location>
</feature>
<keyword evidence="11" id="KW-0802">TPR repeat</keyword>
<feature type="transmembrane region" description="Helical" evidence="12">
    <location>
        <begin position="169"/>
        <end position="192"/>
    </location>
</feature>
<keyword evidence="7" id="KW-0862">Zinc</keyword>
<keyword evidence="5" id="KW-0479">Metal-binding</keyword>
<keyword evidence="3" id="KW-0645">Protease</keyword>
<dbReference type="PROSITE" id="PS50005">
    <property type="entry name" value="TPR"/>
    <property type="match status" value="1"/>
</dbReference>
<feature type="repeat" description="TPR" evidence="11">
    <location>
        <begin position="464"/>
        <end position="497"/>
    </location>
</feature>
<evidence type="ECO:0000256" key="1">
    <source>
        <dbReference type="ARBA" id="ARBA00001947"/>
    </source>
</evidence>
<dbReference type="InterPro" id="IPR011990">
    <property type="entry name" value="TPR-like_helical_dom_sf"/>
</dbReference>
<keyword evidence="8 12" id="KW-1133">Transmembrane helix</keyword>
<proteinExistence type="predicted"/>
<organism evidence="14">
    <name type="scientific">Dissulfuribacter thermophilus</name>
    <dbReference type="NCBI Taxonomy" id="1156395"/>
    <lineage>
        <taxon>Bacteria</taxon>
        <taxon>Pseudomonadati</taxon>
        <taxon>Thermodesulfobacteriota</taxon>
        <taxon>Dissulfuribacteria</taxon>
        <taxon>Dissulfuribacterales</taxon>
        <taxon>Dissulfuribacteraceae</taxon>
        <taxon>Dissulfuribacter</taxon>
    </lineage>
</organism>
<feature type="transmembrane region" description="Helical" evidence="12">
    <location>
        <begin position="417"/>
        <end position="435"/>
    </location>
</feature>
<evidence type="ECO:0000256" key="10">
    <source>
        <dbReference type="ARBA" id="ARBA00023136"/>
    </source>
</evidence>
<evidence type="ECO:0000256" key="4">
    <source>
        <dbReference type="ARBA" id="ARBA00022692"/>
    </source>
</evidence>
<dbReference type="InterPro" id="IPR050083">
    <property type="entry name" value="HtpX_protease"/>
</dbReference>
<keyword evidence="9" id="KW-0482">Metalloprotease</keyword>
<dbReference type="Pfam" id="PF13181">
    <property type="entry name" value="TPR_8"/>
    <property type="match status" value="1"/>
</dbReference>
<evidence type="ECO:0000256" key="3">
    <source>
        <dbReference type="ARBA" id="ARBA00022670"/>
    </source>
</evidence>
<sequence>MPYSQILALIVALSLIVSAPLEAPTLSPLIIAVIWLSKVIFWYGFIFIWTRKNERLSRILPDRIVWFSNILIFIDLFVLNAKWFFPHPHGLERLGTFNEIIGLFLYFLYIIIGWAALWRASSQIRDAFPQQHRFIVEKGRLILPALVPYIVAGVTSDLITRIGVAHSEIFFTLVFISTIAVVLPPATCKIWGCTPLPASPLRGEIEAFLLKRRQRVREIMLWPAEGLGVCTAAVLGIIPQFRYILLTPCLLQFLNIDEIKAVLAHEMQHIKKRHMIWYVIFLLSYVAILYRLLDPVWAFLLTKKWFLEIFIKAQNDAIYFGLITVIPFTLSFILYFRFIMGYFMRNFEREADAAIFETDGHPMNMISALEKVAYLAGNIRENPSWHHYSIKERVEFLDRAYHNPDELERFKKKIDRLKVLFLVATMFLIALPTILPKDTWQTQAKENLTSIIIDQLIKKEGESPDVYAAIGGIFLEKGDYERAEHYLKEAMRLAPKAPDVLNNLAWLYATSKDPRFFKPKLSLRLAKLAFQQKKAPYIMDTLAEAYFVNGYIKEAILLEKQILSLNPPRRRYYEGQLKRFMAELTRRQ</sequence>
<gene>
    <name evidence="14" type="ORF">ENJ63_00900</name>
</gene>
<dbReference type="PROSITE" id="PS50293">
    <property type="entry name" value="TPR_REGION"/>
    <property type="match status" value="1"/>
</dbReference>
<dbReference type="PANTHER" id="PTHR43221">
    <property type="entry name" value="PROTEASE HTPX"/>
    <property type="match status" value="1"/>
</dbReference>
<dbReference type="AlphaFoldDB" id="A0A7V2WST5"/>
<feature type="transmembrane region" description="Helical" evidence="12">
    <location>
        <begin position="64"/>
        <end position="85"/>
    </location>
</feature>
<dbReference type="Gene3D" id="3.30.2010.10">
    <property type="entry name" value="Metalloproteases ('zincins'), catalytic domain"/>
    <property type="match status" value="1"/>
</dbReference>
<evidence type="ECO:0000256" key="2">
    <source>
        <dbReference type="ARBA" id="ARBA00022475"/>
    </source>
</evidence>
<feature type="transmembrane region" description="Helical" evidence="12">
    <location>
        <begin position="275"/>
        <end position="293"/>
    </location>
</feature>
<feature type="transmembrane region" description="Helical" evidence="12">
    <location>
        <begin position="141"/>
        <end position="163"/>
    </location>
</feature>
<keyword evidence="2" id="KW-1003">Cell membrane</keyword>
<evidence type="ECO:0000256" key="11">
    <source>
        <dbReference type="PROSITE-ProRule" id="PRU00339"/>
    </source>
</evidence>
<accession>A0A7V2WST5</accession>